<evidence type="ECO:0000313" key="3">
    <source>
        <dbReference type="Proteomes" id="UP000235728"/>
    </source>
</evidence>
<dbReference type="AlphaFoldDB" id="A0A2N6NGP2"/>
<comment type="caution">
    <text evidence="2">The sequence shown here is derived from an EMBL/GenBank/DDBJ whole genome shotgun (WGS) entry which is preliminary data.</text>
</comment>
<dbReference type="Proteomes" id="UP000235728">
    <property type="component" value="Unassembled WGS sequence"/>
</dbReference>
<sequence>MSYMATGLCSGASGYTGDGDTGAKLPGPGQGRNPQCRGLGSRMKRAVVKVEDVVFFGRHMKDAQFGGCDEAESGLVKI</sequence>
<dbReference type="EMBL" id="MRVG01000008">
    <property type="protein sequence ID" value="PMB66448.1"/>
    <property type="molecule type" value="Genomic_DNA"/>
</dbReference>
<proteinExistence type="predicted"/>
<evidence type="ECO:0000256" key="1">
    <source>
        <dbReference type="SAM" id="MobiDB-lite"/>
    </source>
</evidence>
<feature type="region of interest" description="Disordered" evidence="1">
    <location>
        <begin position="1"/>
        <end position="40"/>
    </location>
</feature>
<protein>
    <submittedName>
        <fullName evidence="2">Uncharacterized protein</fullName>
    </submittedName>
</protein>
<gene>
    <name evidence="2" type="ORF">BM221_007437</name>
</gene>
<accession>A0A2N6NGP2</accession>
<name>A0A2N6NGP2_BEABA</name>
<reference evidence="2 3" key="1">
    <citation type="journal article" date="2016" name="Appl. Microbiol. Biotechnol.">
        <title>Characterization of T-DNA insertion mutants with decreased virulence in the entomopathogenic fungus Beauveria bassiana JEF-007.</title>
        <authorList>
            <person name="Kim S."/>
            <person name="Lee S.J."/>
            <person name="Nai Y.S."/>
            <person name="Yu J.S."/>
            <person name="Lee M.R."/>
            <person name="Yang Y.T."/>
            <person name="Kim J.S."/>
        </authorList>
    </citation>
    <scope>NUCLEOTIDE SEQUENCE [LARGE SCALE GENOMIC DNA]</scope>
    <source>
        <strain evidence="2 3">JEF-007</strain>
    </source>
</reference>
<organism evidence="2 3">
    <name type="scientific">Beauveria bassiana</name>
    <name type="common">White muscardine disease fungus</name>
    <name type="synonym">Tritirachium shiotae</name>
    <dbReference type="NCBI Taxonomy" id="176275"/>
    <lineage>
        <taxon>Eukaryota</taxon>
        <taxon>Fungi</taxon>
        <taxon>Dikarya</taxon>
        <taxon>Ascomycota</taxon>
        <taxon>Pezizomycotina</taxon>
        <taxon>Sordariomycetes</taxon>
        <taxon>Hypocreomycetidae</taxon>
        <taxon>Hypocreales</taxon>
        <taxon>Cordycipitaceae</taxon>
        <taxon>Beauveria</taxon>
    </lineage>
</organism>
<evidence type="ECO:0000313" key="2">
    <source>
        <dbReference type="EMBL" id="PMB66448.1"/>
    </source>
</evidence>